<feature type="non-terminal residue" evidence="1">
    <location>
        <position position="1"/>
    </location>
</feature>
<organism evidence="1 2">
    <name type="scientific">Sphaerobolus stellatus (strain SS14)</name>
    <dbReference type="NCBI Taxonomy" id="990650"/>
    <lineage>
        <taxon>Eukaryota</taxon>
        <taxon>Fungi</taxon>
        <taxon>Dikarya</taxon>
        <taxon>Basidiomycota</taxon>
        <taxon>Agaricomycotina</taxon>
        <taxon>Agaricomycetes</taxon>
        <taxon>Phallomycetidae</taxon>
        <taxon>Geastrales</taxon>
        <taxon>Sphaerobolaceae</taxon>
        <taxon>Sphaerobolus</taxon>
    </lineage>
</organism>
<evidence type="ECO:0000313" key="1">
    <source>
        <dbReference type="EMBL" id="KIJ37150.1"/>
    </source>
</evidence>
<proteinExistence type="predicted"/>
<sequence>MILGFTWLKEHNPEINWQTKEVKMSRCPDKWASPDNKCLTCRTEIRKEASAWRHKKKDEVCRLLKCRSGPHPAFVEEADDDDD</sequence>
<protein>
    <submittedName>
        <fullName evidence="1">Uncharacterized protein</fullName>
    </submittedName>
</protein>
<gene>
    <name evidence="1" type="ORF">M422DRAFT_178428</name>
</gene>
<name>A0A0C9VI01_SPHS4</name>
<dbReference type="EMBL" id="KN837171">
    <property type="protein sequence ID" value="KIJ37150.1"/>
    <property type="molecule type" value="Genomic_DNA"/>
</dbReference>
<evidence type="ECO:0000313" key="2">
    <source>
        <dbReference type="Proteomes" id="UP000054279"/>
    </source>
</evidence>
<dbReference type="OrthoDB" id="3014187at2759"/>
<dbReference type="Proteomes" id="UP000054279">
    <property type="component" value="Unassembled WGS sequence"/>
</dbReference>
<keyword evidence="2" id="KW-1185">Reference proteome</keyword>
<dbReference type="HOGENOM" id="CLU_2800972_0_0_1"/>
<reference evidence="1 2" key="1">
    <citation type="submission" date="2014-06" db="EMBL/GenBank/DDBJ databases">
        <title>Evolutionary Origins and Diversification of the Mycorrhizal Mutualists.</title>
        <authorList>
            <consortium name="DOE Joint Genome Institute"/>
            <consortium name="Mycorrhizal Genomics Consortium"/>
            <person name="Kohler A."/>
            <person name="Kuo A."/>
            <person name="Nagy L.G."/>
            <person name="Floudas D."/>
            <person name="Copeland A."/>
            <person name="Barry K.W."/>
            <person name="Cichocki N."/>
            <person name="Veneault-Fourrey C."/>
            <person name="LaButti K."/>
            <person name="Lindquist E.A."/>
            <person name="Lipzen A."/>
            <person name="Lundell T."/>
            <person name="Morin E."/>
            <person name="Murat C."/>
            <person name="Riley R."/>
            <person name="Ohm R."/>
            <person name="Sun H."/>
            <person name="Tunlid A."/>
            <person name="Henrissat B."/>
            <person name="Grigoriev I.V."/>
            <person name="Hibbett D.S."/>
            <person name="Martin F."/>
        </authorList>
    </citation>
    <scope>NUCLEOTIDE SEQUENCE [LARGE SCALE GENOMIC DNA]</scope>
    <source>
        <strain evidence="1 2">SS14</strain>
    </source>
</reference>
<dbReference type="AlphaFoldDB" id="A0A0C9VI01"/>
<accession>A0A0C9VI01</accession>